<keyword evidence="2" id="KW-1185">Reference proteome</keyword>
<name>A0A811UGJ0_CERCA</name>
<organism evidence="1 2">
    <name type="scientific">Ceratitis capitata</name>
    <name type="common">Mediterranean fruit fly</name>
    <name type="synonym">Tephritis capitata</name>
    <dbReference type="NCBI Taxonomy" id="7213"/>
    <lineage>
        <taxon>Eukaryota</taxon>
        <taxon>Metazoa</taxon>
        <taxon>Ecdysozoa</taxon>
        <taxon>Arthropoda</taxon>
        <taxon>Hexapoda</taxon>
        <taxon>Insecta</taxon>
        <taxon>Pterygota</taxon>
        <taxon>Neoptera</taxon>
        <taxon>Endopterygota</taxon>
        <taxon>Diptera</taxon>
        <taxon>Brachycera</taxon>
        <taxon>Muscomorpha</taxon>
        <taxon>Tephritoidea</taxon>
        <taxon>Tephritidae</taxon>
        <taxon>Ceratitis</taxon>
        <taxon>Ceratitis</taxon>
    </lineage>
</organism>
<proteinExistence type="predicted"/>
<comment type="caution">
    <text evidence="1">The sequence shown here is derived from an EMBL/GenBank/DDBJ whole genome shotgun (WGS) entry which is preliminary data.</text>
</comment>
<gene>
    <name evidence="1" type="ORF">CCAP1982_LOCUS5002</name>
</gene>
<dbReference type="EMBL" id="CAJHJT010000001">
    <property type="protein sequence ID" value="CAD6996323.1"/>
    <property type="molecule type" value="Genomic_DNA"/>
</dbReference>
<dbReference type="AlphaFoldDB" id="A0A811UGJ0"/>
<reference evidence="1" key="1">
    <citation type="submission" date="2020-11" db="EMBL/GenBank/DDBJ databases">
        <authorList>
            <person name="Whitehead M."/>
        </authorList>
    </citation>
    <scope>NUCLEOTIDE SEQUENCE</scope>
    <source>
        <strain evidence="1">EGII</strain>
    </source>
</reference>
<sequence>MSKLWDSKSQTKIAAWLEGKRSQLNASKQRMGFGSRKARIRNKVTGLKSCCECGQNDSNRLSLYSKLWLRTSINGSPTGRPNPNGDG</sequence>
<evidence type="ECO:0000313" key="1">
    <source>
        <dbReference type="EMBL" id="CAD6996323.1"/>
    </source>
</evidence>
<accession>A0A811UGJ0</accession>
<dbReference type="Proteomes" id="UP000606786">
    <property type="component" value="Unassembled WGS sequence"/>
</dbReference>
<evidence type="ECO:0000313" key="2">
    <source>
        <dbReference type="Proteomes" id="UP000606786"/>
    </source>
</evidence>
<protein>
    <submittedName>
        <fullName evidence="1">(Mediterranean fruit fly) hypothetical protein</fullName>
    </submittedName>
</protein>